<keyword evidence="2" id="KW-1185">Reference proteome</keyword>
<evidence type="ECO:0000313" key="2">
    <source>
        <dbReference type="Proteomes" id="UP001177021"/>
    </source>
</evidence>
<protein>
    <submittedName>
        <fullName evidence="1">Uncharacterized protein</fullName>
    </submittedName>
</protein>
<organism evidence="1 2">
    <name type="scientific">Trifolium pratense</name>
    <name type="common">Red clover</name>
    <dbReference type="NCBI Taxonomy" id="57577"/>
    <lineage>
        <taxon>Eukaryota</taxon>
        <taxon>Viridiplantae</taxon>
        <taxon>Streptophyta</taxon>
        <taxon>Embryophyta</taxon>
        <taxon>Tracheophyta</taxon>
        <taxon>Spermatophyta</taxon>
        <taxon>Magnoliopsida</taxon>
        <taxon>eudicotyledons</taxon>
        <taxon>Gunneridae</taxon>
        <taxon>Pentapetalae</taxon>
        <taxon>rosids</taxon>
        <taxon>fabids</taxon>
        <taxon>Fabales</taxon>
        <taxon>Fabaceae</taxon>
        <taxon>Papilionoideae</taxon>
        <taxon>50 kb inversion clade</taxon>
        <taxon>NPAAA clade</taxon>
        <taxon>Hologalegina</taxon>
        <taxon>IRL clade</taxon>
        <taxon>Trifolieae</taxon>
        <taxon>Trifolium</taxon>
    </lineage>
</organism>
<proteinExistence type="predicted"/>
<evidence type="ECO:0000313" key="1">
    <source>
        <dbReference type="EMBL" id="CAJ2673622.1"/>
    </source>
</evidence>
<sequence length="210" mass="24330">MIIVSFNVRGLGGRVKMRKVRELVSQQHVEFLALQETKLETISSSLCYYLWGSQDCEWTFLPSEGNSGGILSIWKKDNNLLLFIFTGQGFVGVCLESGIQKKVIFVVNVYAKCDLDSKRRLWENLVMSKRGFEDGAWCFAGDFNAVYRREERRGVSQINHSRLTLEMRDFEDFLLDLEIRDTPLLGRNFTWFYPNGSSISRIDRFLISNQ</sequence>
<name>A0ACB0M2G2_TRIPR</name>
<dbReference type="Proteomes" id="UP001177021">
    <property type="component" value="Unassembled WGS sequence"/>
</dbReference>
<reference evidence="1" key="1">
    <citation type="submission" date="2023-10" db="EMBL/GenBank/DDBJ databases">
        <authorList>
            <person name="Rodriguez Cubillos JULIANA M."/>
            <person name="De Vega J."/>
        </authorList>
    </citation>
    <scope>NUCLEOTIDE SEQUENCE</scope>
</reference>
<accession>A0ACB0M2G2</accession>
<gene>
    <name evidence="1" type="ORF">MILVUS5_LOCUS37054</name>
</gene>
<comment type="caution">
    <text evidence="1">The sequence shown here is derived from an EMBL/GenBank/DDBJ whole genome shotgun (WGS) entry which is preliminary data.</text>
</comment>
<dbReference type="EMBL" id="CASHSV030000716">
    <property type="protein sequence ID" value="CAJ2673622.1"/>
    <property type="molecule type" value="Genomic_DNA"/>
</dbReference>